<evidence type="ECO:0000259" key="3">
    <source>
        <dbReference type="Pfam" id="PF02517"/>
    </source>
</evidence>
<feature type="transmembrane region" description="Helical" evidence="2">
    <location>
        <begin position="40"/>
        <end position="68"/>
    </location>
</feature>
<keyword evidence="2" id="KW-1133">Transmembrane helix</keyword>
<evidence type="ECO:0000256" key="1">
    <source>
        <dbReference type="SAM" id="MobiDB-lite"/>
    </source>
</evidence>
<accession>A0A498CQD3</accession>
<feature type="domain" description="CAAX prenyl protease 2/Lysostaphin resistance protein A-like" evidence="3">
    <location>
        <begin position="164"/>
        <end position="249"/>
    </location>
</feature>
<protein>
    <submittedName>
        <fullName evidence="4">CPBP family intramembrane metalloprotease</fullName>
    </submittedName>
</protein>
<keyword evidence="2" id="KW-0472">Membrane</keyword>
<dbReference type="InterPro" id="IPR052710">
    <property type="entry name" value="CAAX_protease"/>
</dbReference>
<dbReference type="GO" id="GO:0008237">
    <property type="term" value="F:metallopeptidase activity"/>
    <property type="evidence" value="ECO:0007669"/>
    <property type="project" value="UniProtKB-KW"/>
</dbReference>
<evidence type="ECO:0000256" key="2">
    <source>
        <dbReference type="SAM" id="Phobius"/>
    </source>
</evidence>
<dbReference type="Pfam" id="PF02517">
    <property type="entry name" value="Rce1-like"/>
    <property type="match status" value="1"/>
</dbReference>
<keyword evidence="4" id="KW-0645">Protease</keyword>
<feature type="transmembrane region" description="Helical" evidence="2">
    <location>
        <begin position="309"/>
        <end position="330"/>
    </location>
</feature>
<dbReference type="InterPro" id="IPR003675">
    <property type="entry name" value="Rce1/LyrA-like_dom"/>
</dbReference>
<dbReference type="PANTHER" id="PTHR36435">
    <property type="entry name" value="SLR1288 PROTEIN"/>
    <property type="match status" value="1"/>
</dbReference>
<name>A0A498CQD3_9FIRM</name>
<keyword evidence="4" id="KW-0482">Metalloprotease</keyword>
<dbReference type="EMBL" id="RCHT01000015">
    <property type="protein sequence ID" value="RLL10262.1"/>
    <property type="molecule type" value="Genomic_DNA"/>
</dbReference>
<dbReference type="AlphaFoldDB" id="A0A498CQD3"/>
<evidence type="ECO:0000313" key="4">
    <source>
        <dbReference type="EMBL" id="RLL10262.1"/>
    </source>
</evidence>
<dbReference type="PANTHER" id="PTHR36435:SF1">
    <property type="entry name" value="CAAX AMINO TERMINAL PROTEASE FAMILY PROTEIN"/>
    <property type="match status" value="1"/>
</dbReference>
<reference evidence="4 5" key="1">
    <citation type="submission" date="2018-10" db="EMBL/GenBank/DDBJ databases">
        <title>Anaerotruncus faecis sp. nov., isolated from human feces.</title>
        <authorList>
            <person name="Wang Y.-J."/>
        </authorList>
    </citation>
    <scope>NUCLEOTIDE SEQUENCE [LARGE SCALE GENOMIC DNA]</scope>
    <source>
        <strain evidence="4 5">22A2-44</strain>
    </source>
</reference>
<dbReference type="GO" id="GO:0006508">
    <property type="term" value="P:proteolysis"/>
    <property type="evidence" value="ECO:0007669"/>
    <property type="project" value="UniProtKB-KW"/>
</dbReference>
<dbReference type="Proteomes" id="UP000276301">
    <property type="component" value="Unassembled WGS sequence"/>
</dbReference>
<feature type="transmembrane region" description="Helical" evidence="2">
    <location>
        <begin position="116"/>
        <end position="138"/>
    </location>
</feature>
<organism evidence="4 5">
    <name type="scientific">Anaerotruncus massiliensis</name>
    <name type="common">ex Liu et al. 2021</name>
    <dbReference type="NCBI Taxonomy" id="2321404"/>
    <lineage>
        <taxon>Bacteria</taxon>
        <taxon>Bacillati</taxon>
        <taxon>Bacillota</taxon>
        <taxon>Clostridia</taxon>
        <taxon>Eubacteriales</taxon>
        <taxon>Oscillospiraceae</taxon>
        <taxon>Anaerotruncus</taxon>
    </lineage>
</organism>
<feature type="transmembrane region" description="Helical" evidence="2">
    <location>
        <begin position="158"/>
        <end position="177"/>
    </location>
</feature>
<gene>
    <name evidence="4" type="ORF">D4A47_09150</name>
</gene>
<comment type="caution">
    <text evidence="4">The sequence shown here is derived from an EMBL/GenBank/DDBJ whole genome shotgun (WGS) entry which is preliminary data.</text>
</comment>
<sequence>MRSPLSRPTIPTGPRRSSGWQRSPIPRTKRVEIQAARRDYLWCGLSLLLLLGMQLVAGVLIALLMLFASLPQELFMPVTLVVSTVVGDLPPILLLSRMVGIPLKSLFTGEHHLEKWVGPGFLMMVGASFASGYLAVAIEALLSAAGIELWSPELTLPFDLPGCVLMLLAVSVLAPMLEELLFRGLLLRTFTRYGPRFAIFASAMLFAFTHGNLTQGVGTFFMGILLAVIAQRAGSVLPTVMIHMFYNTFAMLINTAVELPSEVAVAAANGFFVIFGLVCVGYLVVRYLKRRPVFPPKCPESKLFGFRRLLRSWPVDVFLALCFLMALVPAQMH</sequence>
<feature type="region of interest" description="Disordered" evidence="1">
    <location>
        <begin position="1"/>
        <end position="23"/>
    </location>
</feature>
<keyword evidence="4" id="KW-0378">Hydrolase</keyword>
<dbReference type="GO" id="GO:0080120">
    <property type="term" value="P:CAAX-box protein maturation"/>
    <property type="evidence" value="ECO:0007669"/>
    <property type="project" value="UniProtKB-ARBA"/>
</dbReference>
<feature type="transmembrane region" description="Helical" evidence="2">
    <location>
        <begin position="263"/>
        <end position="288"/>
    </location>
</feature>
<keyword evidence="2" id="KW-0812">Transmembrane</keyword>
<feature type="transmembrane region" description="Helical" evidence="2">
    <location>
        <begin position="74"/>
        <end position="95"/>
    </location>
</feature>
<dbReference type="GO" id="GO:0004175">
    <property type="term" value="F:endopeptidase activity"/>
    <property type="evidence" value="ECO:0007669"/>
    <property type="project" value="UniProtKB-ARBA"/>
</dbReference>
<feature type="transmembrane region" description="Helical" evidence="2">
    <location>
        <begin position="213"/>
        <end position="230"/>
    </location>
</feature>
<evidence type="ECO:0000313" key="5">
    <source>
        <dbReference type="Proteomes" id="UP000276301"/>
    </source>
</evidence>
<proteinExistence type="predicted"/>
<keyword evidence="5" id="KW-1185">Reference proteome</keyword>